<dbReference type="Proteomes" id="UP000030403">
    <property type="component" value="Unassembled WGS sequence"/>
</dbReference>
<keyword evidence="1" id="KW-0812">Transmembrane</keyword>
<evidence type="ECO:0000313" key="2">
    <source>
        <dbReference type="EMBL" id="KGX85828.1"/>
    </source>
</evidence>
<feature type="transmembrane region" description="Helical" evidence="1">
    <location>
        <begin position="133"/>
        <end position="156"/>
    </location>
</feature>
<protein>
    <submittedName>
        <fullName evidence="2">Membrane protein</fullName>
    </submittedName>
</protein>
<dbReference type="PANTHER" id="PTHR39165">
    <property type="entry name" value="IG HYPOTHETICAL 17883"/>
    <property type="match status" value="1"/>
</dbReference>
<organism evidence="2 3">
    <name type="scientific">Pontibacillus marinus BH030004 = DSM 16465</name>
    <dbReference type="NCBI Taxonomy" id="1385511"/>
    <lineage>
        <taxon>Bacteria</taxon>
        <taxon>Bacillati</taxon>
        <taxon>Bacillota</taxon>
        <taxon>Bacilli</taxon>
        <taxon>Bacillales</taxon>
        <taxon>Bacillaceae</taxon>
        <taxon>Pontibacillus</taxon>
    </lineage>
</organism>
<proteinExistence type="predicted"/>
<feature type="transmembrane region" description="Helical" evidence="1">
    <location>
        <begin position="89"/>
        <end position="112"/>
    </location>
</feature>
<dbReference type="InterPro" id="IPR007403">
    <property type="entry name" value="DUF456"/>
</dbReference>
<dbReference type="RefSeq" id="WP_027446047.1">
    <property type="nucleotide sequence ID" value="NZ_AULJ01000020.1"/>
</dbReference>
<accession>A0A0A5G3V9</accession>
<evidence type="ECO:0000313" key="3">
    <source>
        <dbReference type="Proteomes" id="UP000030403"/>
    </source>
</evidence>
<dbReference type="Pfam" id="PF04306">
    <property type="entry name" value="DUF456"/>
    <property type="match status" value="1"/>
</dbReference>
<keyword evidence="1" id="KW-0472">Membrane</keyword>
<keyword evidence="3" id="KW-1185">Reference proteome</keyword>
<keyword evidence="1" id="KW-1133">Transmembrane helix</keyword>
<comment type="caution">
    <text evidence="2">The sequence shown here is derived from an EMBL/GenBank/DDBJ whole genome shotgun (WGS) entry which is preliminary data.</text>
</comment>
<reference evidence="2 3" key="1">
    <citation type="submission" date="2013-08" db="EMBL/GenBank/DDBJ databases">
        <authorList>
            <person name="Huang J."/>
            <person name="Wang G."/>
        </authorList>
    </citation>
    <scope>NUCLEOTIDE SEQUENCE [LARGE SCALE GENOMIC DNA]</scope>
    <source>
        <strain evidence="2 3">BH030004</strain>
    </source>
</reference>
<dbReference type="EMBL" id="AVPF01000036">
    <property type="protein sequence ID" value="KGX85828.1"/>
    <property type="molecule type" value="Genomic_DNA"/>
</dbReference>
<dbReference type="OrthoDB" id="9808460at2"/>
<dbReference type="PANTHER" id="PTHR39165:SF1">
    <property type="entry name" value="DUF456 DOMAIN-CONTAINING PROTEIN"/>
    <property type="match status" value="1"/>
</dbReference>
<feature type="transmembrane region" description="Helical" evidence="1">
    <location>
        <begin position="6"/>
        <end position="35"/>
    </location>
</feature>
<evidence type="ECO:0000256" key="1">
    <source>
        <dbReference type="SAM" id="Phobius"/>
    </source>
</evidence>
<dbReference type="AlphaFoldDB" id="A0A0A5G3V9"/>
<dbReference type="STRING" id="1385511.GCA_000425225_02038"/>
<name>A0A0A5G3V9_9BACI</name>
<gene>
    <name evidence="2" type="ORF">N783_13775</name>
</gene>
<sequence length="161" mass="18105">MDFVLWIIIIASFIVSYIGLIYPVLPSPLFLWIGLLTYQFGINSEELSLWFWLTMAVLTFILVISDIIINSKAVKHYGGSKWGERMAGVGVIAGSFVFPPFGVIIVPFILVLMTELVQKREMEEAFKSSLGALIGFLGGTVAKLFIQTFIIIWFLLSSFVW</sequence>
<dbReference type="eggNOG" id="COG2839">
    <property type="taxonomic scope" value="Bacteria"/>
</dbReference>
<feature type="transmembrane region" description="Helical" evidence="1">
    <location>
        <begin position="47"/>
        <end position="69"/>
    </location>
</feature>